<dbReference type="Proteomes" id="UP000757232">
    <property type="component" value="Unassembled WGS sequence"/>
</dbReference>
<dbReference type="OrthoDB" id="3047634at2759"/>
<dbReference type="Pfam" id="PF00646">
    <property type="entry name" value="F-box"/>
    <property type="match status" value="1"/>
</dbReference>
<name>A0A9Q5HQA6_SANBA</name>
<comment type="caution">
    <text evidence="2">The sequence shown here is derived from an EMBL/GenBank/DDBJ whole genome shotgun (WGS) entry which is preliminary data.</text>
</comment>
<evidence type="ECO:0000259" key="1">
    <source>
        <dbReference type="PROSITE" id="PS50181"/>
    </source>
</evidence>
<gene>
    <name evidence="2" type="ORF">A7U60_g8664</name>
</gene>
<accession>A0A9Q5HQA6</accession>
<dbReference type="PROSITE" id="PS50181">
    <property type="entry name" value="FBOX"/>
    <property type="match status" value="1"/>
</dbReference>
<protein>
    <recommendedName>
        <fullName evidence="1">F-box domain-containing protein</fullName>
    </recommendedName>
</protein>
<reference evidence="2" key="1">
    <citation type="submission" date="2016-06" db="EMBL/GenBank/DDBJ databases">
        <title>Draft Genome sequence of the fungus Inonotus baumii.</title>
        <authorList>
            <person name="Zhu H."/>
            <person name="Lin W."/>
        </authorList>
    </citation>
    <scope>NUCLEOTIDE SEQUENCE</scope>
    <source>
        <strain evidence="2">821</strain>
    </source>
</reference>
<evidence type="ECO:0000313" key="3">
    <source>
        <dbReference type="Proteomes" id="UP000757232"/>
    </source>
</evidence>
<proteinExistence type="predicted"/>
<evidence type="ECO:0000313" key="2">
    <source>
        <dbReference type="EMBL" id="OCB83993.1"/>
    </source>
</evidence>
<dbReference type="EMBL" id="LNZH02000216">
    <property type="protein sequence ID" value="OCB83993.1"/>
    <property type="molecule type" value="Genomic_DNA"/>
</dbReference>
<dbReference type="InterPro" id="IPR001810">
    <property type="entry name" value="F-box_dom"/>
</dbReference>
<dbReference type="AlphaFoldDB" id="A0A9Q5HQA6"/>
<keyword evidence="3" id="KW-1185">Reference proteome</keyword>
<organism evidence="2 3">
    <name type="scientific">Sanghuangporus baumii</name>
    <name type="common">Phellinus baumii</name>
    <dbReference type="NCBI Taxonomy" id="108892"/>
    <lineage>
        <taxon>Eukaryota</taxon>
        <taxon>Fungi</taxon>
        <taxon>Dikarya</taxon>
        <taxon>Basidiomycota</taxon>
        <taxon>Agaricomycotina</taxon>
        <taxon>Agaricomycetes</taxon>
        <taxon>Hymenochaetales</taxon>
        <taxon>Hymenochaetaceae</taxon>
        <taxon>Sanghuangporus</taxon>
    </lineage>
</organism>
<dbReference type="SUPFAM" id="SSF81383">
    <property type="entry name" value="F-box domain"/>
    <property type="match status" value="1"/>
</dbReference>
<sequence length="520" mass="58671">MLTDLCKFLSLPEDVLIEIICACDVEDVVRLSMTCKCLREICFLRPIWLSLLQDLDVTRAPDISLHSLPDSMPTGELYRKAITAVRNSRAWRTPGALRFQQELSLSIDPLTLVGEGRETEGFERIDPRLLPGGRHALLENHGRLEFWSLFPRARMWTATPSREADCIAFDFEIVNGGDAIMIAVLFLNVETGCFAQVYRFEFKTWEEQLVGQYNLPMVFLFRLMIRKDLVMIHMPHSVQVTLWNWRTGAILLLNFINNEGRRTNARAALISDQHLIVVLHLGALTLTAIPIDTFAEDWTDGYQPVQEKDITFTHSSQSNPDPVPRLETDIDAPTRRNHALRLRLADPPGVDEEEPYILALHAFTPAWQRDLAEGTNVLTEIYVVAYDNLMNKKKKSLLSYRAQLSRMPTDSGSDSSASREVSNGEWRLRLVQQSRAPASKLPWNSQSISNAGTMFSLTDKFNCYTLFSSTPQPANVLPVFPDIIPENVEADPTVINVEPTSGALAVGTPGLLRVLQVRKE</sequence>
<feature type="domain" description="F-box" evidence="1">
    <location>
        <begin position="5"/>
        <end position="51"/>
    </location>
</feature>
<dbReference type="InterPro" id="IPR036047">
    <property type="entry name" value="F-box-like_dom_sf"/>
</dbReference>